<keyword evidence="4" id="KW-0460">Magnesium</keyword>
<keyword evidence="7" id="KW-1185">Reference proteome</keyword>
<gene>
    <name evidence="6" type="ORF">NMOB1V02_LOCUS949</name>
</gene>
<reference evidence="6" key="1">
    <citation type="submission" date="2020-11" db="EMBL/GenBank/DDBJ databases">
        <authorList>
            <person name="Tran Van P."/>
        </authorList>
    </citation>
    <scope>NUCLEOTIDE SEQUENCE</scope>
</reference>
<dbReference type="GO" id="GO:0046872">
    <property type="term" value="F:metal ion binding"/>
    <property type="evidence" value="ECO:0007669"/>
    <property type="project" value="UniProtKB-KW"/>
</dbReference>
<sequence length="262" mass="28710">MAKKRLCALIDLSGTLHVDDAAIAGAQEALRRLRSKISCVKFVTNTTKESKRLLHSRLTKMGFDIAVDEIYTSLSAARNLLDQRKSNPLLLVDDFAMEEFHGFPTNEEKDTVVVGLAPEKFSYENLNEAFRLVHAGASLIAVHKARYYKRNDGLALGPGPFVAALEYATGSKAYVVGKPEKSFFLSCVEGMGFQPHDCVMIGDDVRDDVLGAQKAGMTGILVKTGKYLPGDETKFEFSPNFVAADFTDAVEMICNDFVSPKA</sequence>
<dbReference type="EMBL" id="OA882123">
    <property type="protein sequence ID" value="CAD7273042.1"/>
    <property type="molecule type" value="Genomic_DNA"/>
</dbReference>
<dbReference type="Gene3D" id="3.40.50.1000">
    <property type="entry name" value="HAD superfamily/HAD-like"/>
    <property type="match status" value="2"/>
</dbReference>
<dbReference type="InterPro" id="IPR006355">
    <property type="entry name" value="LHPP/HDHD2"/>
</dbReference>
<evidence type="ECO:0000256" key="4">
    <source>
        <dbReference type="ARBA" id="ARBA00022842"/>
    </source>
</evidence>
<evidence type="ECO:0000313" key="6">
    <source>
        <dbReference type="EMBL" id="CAD7273042.1"/>
    </source>
</evidence>
<dbReference type="FunFam" id="3.40.50.1000:FF:000060">
    <property type="entry name" value="Haloacid dehalogenase-like hydrolase domain-containing protein 2"/>
    <property type="match status" value="1"/>
</dbReference>
<dbReference type="GO" id="GO:0005737">
    <property type="term" value="C:cytoplasm"/>
    <property type="evidence" value="ECO:0007669"/>
    <property type="project" value="TreeGrafter"/>
</dbReference>
<dbReference type="NCBIfam" id="TIGR01458">
    <property type="entry name" value="HAD-SF-IIA-hyp3"/>
    <property type="match status" value="1"/>
</dbReference>
<dbReference type="PANTHER" id="PTHR19288:SF46">
    <property type="entry name" value="HALOACID DEHALOGENASE-LIKE HYDROLASE DOMAIN-CONTAINING PROTEIN 2"/>
    <property type="match status" value="1"/>
</dbReference>
<dbReference type="NCBIfam" id="TIGR01460">
    <property type="entry name" value="HAD-SF-IIA"/>
    <property type="match status" value="1"/>
</dbReference>
<dbReference type="Pfam" id="PF13242">
    <property type="entry name" value="Hydrolase_like"/>
    <property type="match status" value="1"/>
</dbReference>
<protein>
    <recommendedName>
        <fullName evidence="5">Haloacid dehalogenase-like hydrolase domain-containing protein 2</fullName>
    </recommendedName>
</protein>
<dbReference type="GO" id="GO:0016791">
    <property type="term" value="F:phosphatase activity"/>
    <property type="evidence" value="ECO:0007669"/>
    <property type="project" value="InterPro"/>
</dbReference>
<comment type="cofactor">
    <cofactor evidence="1">
        <name>Mg(2+)</name>
        <dbReference type="ChEBI" id="CHEBI:18420"/>
    </cofactor>
</comment>
<dbReference type="InterPro" id="IPR006357">
    <property type="entry name" value="HAD-SF_hydro_IIA"/>
</dbReference>
<organism evidence="6">
    <name type="scientific">Notodromas monacha</name>
    <dbReference type="NCBI Taxonomy" id="399045"/>
    <lineage>
        <taxon>Eukaryota</taxon>
        <taxon>Metazoa</taxon>
        <taxon>Ecdysozoa</taxon>
        <taxon>Arthropoda</taxon>
        <taxon>Crustacea</taxon>
        <taxon>Oligostraca</taxon>
        <taxon>Ostracoda</taxon>
        <taxon>Podocopa</taxon>
        <taxon>Podocopida</taxon>
        <taxon>Cypridocopina</taxon>
        <taxon>Cypridoidea</taxon>
        <taxon>Cyprididae</taxon>
        <taxon>Notodromas</taxon>
    </lineage>
</organism>
<dbReference type="EMBL" id="CAJPEX010000086">
    <property type="protein sequence ID" value="CAG0913194.1"/>
    <property type="molecule type" value="Genomic_DNA"/>
</dbReference>
<keyword evidence="3" id="KW-0479">Metal-binding</keyword>
<evidence type="ECO:0000256" key="5">
    <source>
        <dbReference type="ARBA" id="ARBA00039666"/>
    </source>
</evidence>
<evidence type="ECO:0000256" key="2">
    <source>
        <dbReference type="ARBA" id="ARBA00007958"/>
    </source>
</evidence>
<comment type="similarity">
    <text evidence="2">Belongs to the HAD-like hydrolase superfamily.</text>
</comment>
<dbReference type="SUPFAM" id="SSF56784">
    <property type="entry name" value="HAD-like"/>
    <property type="match status" value="1"/>
</dbReference>
<dbReference type="PANTHER" id="PTHR19288">
    <property type="entry name" value="4-NITROPHENYLPHOSPHATASE-RELATED"/>
    <property type="match status" value="1"/>
</dbReference>
<dbReference type="AlphaFoldDB" id="A0A7R9G8E4"/>
<evidence type="ECO:0000256" key="3">
    <source>
        <dbReference type="ARBA" id="ARBA00022723"/>
    </source>
</evidence>
<evidence type="ECO:0000313" key="7">
    <source>
        <dbReference type="Proteomes" id="UP000678499"/>
    </source>
</evidence>
<accession>A0A7R9G8E4</accession>
<dbReference type="Proteomes" id="UP000678499">
    <property type="component" value="Unassembled WGS sequence"/>
</dbReference>
<dbReference type="InterPro" id="IPR036412">
    <property type="entry name" value="HAD-like_sf"/>
</dbReference>
<dbReference type="InterPro" id="IPR023214">
    <property type="entry name" value="HAD_sf"/>
</dbReference>
<proteinExistence type="inferred from homology"/>
<name>A0A7R9G8E4_9CRUS</name>
<dbReference type="Pfam" id="PF13344">
    <property type="entry name" value="Hydrolase_6"/>
    <property type="match status" value="1"/>
</dbReference>
<evidence type="ECO:0000256" key="1">
    <source>
        <dbReference type="ARBA" id="ARBA00001946"/>
    </source>
</evidence>
<dbReference type="CDD" id="cd07509">
    <property type="entry name" value="HAD_PPase"/>
    <property type="match status" value="1"/>
</dbReference>
<dbReference type="OrthoDB" id="426235at2759"/>